<keyword evidence="4" id="KW-1185">Reference proteome</keyword>
<dbReference type="RefSeq" id="WP_194121667.1">
    <property type="nucleotide sequence ID" value="NZ_JACYGY010000001.1"/>
</dbReference>
<dbReference type="Proteomes" id="UP000634134">
    <property type="component" value="Unassembled WGS sequence"/>
</dbReference>
<dbReference type="EMBL" id="JACYGY010000001">
    <property type="protein sequence ID" value="MBE9463542.1"/>
    <property type="molecule type" value="Genomic_DNA"/>
</dbReference>
<keyword evidence="1" id="KW-0732">Signal</keyword>
<dbReference type="InterPro" id="IPR050266">
    <property type="entry name" value="AB_hydrolase_sf"/>
</dbReference>
<dbReference type="InterPro" id="IPR000073">
    <property type="entry name" value="AB_hydrolase_1"/>
</dbReference>
<dbReference type="SUPFAM" id="SSF53474">
    <property type="entry name" value="alpha/beta-Hydrolases"/>
    <property type="match status" value="1"/>
</dbReference>
<gene>
    <name evidence="3" type="ORF">IEE83_16770</name>
</gene>
<dbReference type="PANTHER" id="PTHR43798:SF33">
    <property type="entry name" value="HYDROLASE, PUTATIVE (AFU_ORTHOLOGUE AFUA_2G14860)-RELATED"/>
    <property type="match status" value="1"/>
</dbReference>
<feature type="domain" description="AB hydrolase-1" evidence="2">
    <location>
        <begin position="68"/>
        <end position="174"/>
    </location>
</feature>
<evidence type="ECO:0000256" key="1">
    <source>
        <dbReference type="SAM" id="SignalP"/>
    </source>
</evidence>
<sequence>MKLIFTALLLYPFLSYAQTSTLSDEEIHQYFLEAKTRFSAFEKIHGHFIETANVKMHYLTWGKPSGTPFIWIHGSLSSAYEILPFADKLVKAGYYVIAIDYYGHGQTNIPEHEVSLYHVADDIKFLMDRLKISKAVAGGWSRGGFIATAFYDAYPKKVLGLILEDGGSVSINTNYHKMDSVTLLKKVKENASQVLTDTSYATAFEAYRAFFDKSQNDDQFELLNWVKQDKTGKWVFGAGLWKLFNMSTYEQSLDNILRPTRAPLFAESMSVIEPKIIFRNLKVPVMILDPVSKGDLFPFEKENQALKNKYPYLISHEIFEDTGHNIHYQRPEKFTDKLIAFLQTVRSFAKK</sequence>
<dbReference type="Gene3D" id="3.40.50.1820">
    <property type="entry name" value="alpha/beta hydrolase"/>
    <property type="match status" value="1"/>
</dbReference>
<feature type="chain" id="PRO_5046305260" evidence="1">
    <location>
        <begin position="18"/>
        <end position="351"/>
    </location>
</feature>
<protein>
    <submittedName>
        <fullName evidence="3">Alpha/beta hydrolase</fullName>
    </submittedName>
</protein>
<dbReference type="Pfam" id="PF00561">
    <property type="entry name" value="Abhydrolase_1"/>
    <property type="match status" value="1"/>
</dbReference>
<dbReference type="PANTHER" id="PTHR43798">
    <property type="entry name" value="MONOACYLGLYCEROL LIPASE"/>
    <property type="match status" value="1"/>
</dbReference>
<name>A0ABR9WDH5_9BACT</name>
<dbReference type="GO" id="GO:0016787">
    <property type="term" value="F:hydrolase activity"/>
    <property type="evidence" value="ECO:0007669"/>
    <property type="project" value="UniProtKB-KW"/>
</dbReference>
<keyword evidence="3" id="KW-0378">Hydrolase</keyword>
<evidence type="ECO:0000259" key="2">
    <source>
        <dbReference type="Pfam" id="PF00561"/>
    </source>
</evidence>
<evidence type="ECO:0000313" key="4">
    <source>
        <dbReference type="Proteomes" id="UP000634134"/>
    </source>
</evidence>
<proteinExistence type="predicted"/>
<dbReference type="InterPro" id="IPR029058">
    <property type="entry name" value="AB_hydrolase_fold"/>
</dbReference>
<comment type="caution">
    <text evidence="3">The sequence shown here is derived from an EMBL/GenBank/DDBJ whole genome shotgun (WGS) entry which is preliminary data.</text>
</comment>
<evidence type="ECO:0000313" key="3">
    <source>
        <dbReference type="EMBL" id="MBE9463542.1"/>
    </source>
</evidence>
<reference evidence="4" key="1">
    <citation type="submission" date="2023-07" db="EMBL/GenBank/DDBJ databases">
        <title>Dyadobacter sp. nov 'subterranea' isolated from contaminted grondwater.</title>
        <authorList>
            <person name="Szabo I."/>
            <person name="Al-Omari J."/>
            <person name="Szerdahelyi S.G."/>
            <person name="Rado J."/>
        </authorList>
    </citation>
    <scope>NUCLEOTIDE SEQUENCE [LARGE SCALE GENOMIC DNA]</scope>
    <source>
        <strain evidence="4">UP-52</strain>
    </source>
</reference>
<accession>A0ABR9WDH5</accession>
<organism evidence="3 4">
    <name type="scientific">Dyadobacter subterraneus</name>
    <dbReference type="NCBI Taxonomy" id="2773304"/>
    <lineage>
        <taxon>Bacteria</taxon>
        <taxon>Pseudomonadati</taxon>
        <taxon>Bacteroidota</taxon>
        <taxon>Cytophagia</taxon>
        <taxon>Cytophagales</taxon>
        <taxon>Spirosomataceae</taxon>
        <taxon>Dyadobacter</taxon>
    </lineage>
</organism>
<feature type="signal peptide" evidence="1">
    <location>
        <begin position="1"/>
        <end position="17"/>
    </location>
</feature>